<evidence type="ECO:0000313" key="7">
    <source>
        <dbReference type="EMBL" id="GLQ33013.1"/>
    </source>
</evidence>
<organism evidence="7 8">
    <name type="scientific">Litoribrevibacter albus</name>
    <dbReference type="NCBI Taxonomy" id="1473156"/>
    <lineage>
        <taxon>Bacteria</taxon>
        <taxon>Pseudomonadati</taxon>
        <taxon>Pseudomonadota</taxon>
        <taxon>Gammaproteobacteria</taxon>
        <taxon>Oceanospirillales</taxon>
        <taxon>Oceanospirillaceae</taxon>
        <taxon>Litoribrevibacter</taxon>
    </lineage>
</organism>
<evidence type="ECO:0000256" key="3">
    <source>
        <dbReference type="ARBA" id="ARBA00022989"/>
    </source>
</evidence>
<dbReference type="RefSeq" id="WP_284383216.1">
    <property type="nucleotide sequence ID" value="NZ_BSNM01000016.1"/>
</dbReference>
<dbReference type="SUPFAM" id="SSF144091">
    <property type="entry name" value="Rhomboid-like"/>
    <property type="match status" value="1"/>
</dbReference>
<name>A0AA37W940_9GAMM</name>
<protein>
    <recommendedName>
        <fullName evidence="6">Peptidase S54 rhomboid domain-containing protein</fullName>
    </recommendedName>
</protein>
<keyword evidence="2 5" id="KW-0812">Transmembrane</keyword>
<feature type="transmembrane region" description="Helical" evidence="5">
    <location>
        <begin position="73"/>
        <end position="92"/>
    </location>
</feature>
<dbReference type="Proteomes" id="UP001161389">
    <property type="component" value="Unassembled WGS sequence"/>
</dbReference>
<evidence type="ECO:0000256" key="4">
    <source>
        <dbReference type="ARBA" id="ARBA00023136"/>
    </source>
</evidence>
<keyword evidence="8" id="KW-1185">Reference proteome</keyword>
<dbReference type="GO" id="GO:0004252">
    <property type="term" value="F:serine-type endopeptidase activity"/>
    <property type="evidence" value="ECO:0007669"/>
    <property type="project" value="InterPro"/>
</dbReference>
<sequence length="190" mass="20659">MAAPVCVLLSALVMFAEANYGADLAWKKTAILQGEYWRLLTGHWLHLGWVHWAMNQLGLMLILWLFPQLLIKGRWVTGVVVIGLGVAGGLMFTELDGYVGMSGVLYGLVFYGCMIDNTLPFKIKCLVLAGVISKVVVEQLWPEVNAATAEQIGGMVAIDAHLFGSLSGFALGGLAWFKQHRTEAAPKPVT</sequence>
<dbReference type="AlphaFoldDB" id="A0AA37W940"/>
<gene>
    <name evidence="7" type="ORF">GCM10007876_34920</name>
</gene>
<feature type="transmembrane region" description="Helical" evidence="5">
    <location>
        <begin position="45"/>
        <end position="66"/>
    </location>
</feature>
<dbReference type="EMBL" id="BSNM01000016">
    <property type="protein sequence ID" value="GLQ33013.1"/>
    <property type="molecule type" value="Genomic_DNA"/>
</dbReference>
<proteinExistence type="predicted"/>
<keyword evidence="3 5" id="KW-1133">Transmembrane helix</keyword>
<dbReference type="InterPro" id="IPR023826">
    <property type="entry name" value="Rhom-like_SP_proteobac"/>
</dbReference>
<dbReference type="InterPro" id="IPR035952">
    <property type="entry name" value="Rhomboid-like_sf"/>
</dbReference>
<accession>A0AA37W940</accession>
<evidence type="ECO:0000313" key="8">
    <source>
        <dbReference type="Proteomes" id="UP001161389"/>
    </source>
</evidence>
<evidence type="ECO:0000256" key="2">
    <source>
        <dbReference type="ARBA" id="ARBA00022692"/>
    </source>
</evidence>
<dbReference type="InterPro" id="IPR022764">
    <property type="entry name" value="Peptidase_S54_rhomboid_dom"/>
</dbReference>
<evidence type="ECO:0000256" key="5">
    <source>
        <dbReference type="SAM" id="Phobius"/>
    </source>
</evidence>
<keyword evidence="4 5" id="KW-0472">Membrane</keyword>
<dbReference type="Pfam" id="PF01694">
    <property type="entry name" value="Rhomboid"/>
    <property type="match status" value="1"/>
</dbReference>
<reference evidence="7" key="1">
    <citation type="journal article" date="2014" name="Int. J. Syst. Evol. Microbiol.">
        <title>Complete genome sequence of Corynebacterium casei LMG S-19264T (=DSM 44701T), isolated from a smear-ripened cheese.</title>
        <authorList>
            <consortium name="US DOE Joint Genome Institute (JGI-PGF)"/>
            <person name="Walter F."/>
            <person name="Albersmeier A."/>
            <person name="Kalinowski J."/>
            <person name="Ruckert C."/>
        </authorList>
    </citation>
    <scope>NUCLEOTIDE SEQUENCE</scope>
    <source>
        <strain evidence="7">NBRC 110071</strain>
    </source>
</reference>
<reference evidence="7" key="2">
    <citation type="submission" date="2023-01" db="EMBL/GenBank/DDBJ databases">
        <title>Draft genome sequence of Litoribrevibacter albus strain NBRC 110071.</title>
        <authorList>
            <person name="Sun Q."/>
            <person name="Mori K."/>
        </authorList>
    </citation>
    <scope>NUCLEOTIDE SEQUENCE</scope>
    <source>
        <strain evidence="7">NBRC 110071</strain>
    </source>
</reference>
<evidence type="ECO:0000259" key="6">
    <source>
        <dbReference type="Pfam" id="PF01694"/>
    </source>
</evidence>
<comment type="caution">
    <text evidence="7">The sequence shown here is derived from an EMBL/GenBank/DDBJ whole genome shotgun (WGS) entry which is preliminary data.</text>
</comment>
<evidence type="ECO:0000256" key="1">
    <source>
        <dbReference type="ARBA" id="ARBA00004141"/>
    </source>
</evidence>
<dbReference type="Gene3D" id="1.20.1540.10">
    <property type="entry name" value="Rhomboid-like"/>
    <property type="match status" value="1"/>
</dbReference>
<comment type="subcellular location">
    <subcellularLocation>
        <location evidence="1">Membrane</location>
        <topology evidence="1">Multi-pass membrane protein</topology>
    </subcellularLocation>
</comment>
<dbReference type="GO" id="GO:0016020">
    <property type="term" value="C:membrane"/>
    <property type="evidence" value="ECO:0007669"/>
    <property type="project" value="UniProtKB-SubCell"/>
</dbReference>
<feature type="domain" description="Peptidase S54 rhomboid" evidence="6">
    <location>
        <begin position="34"/>
        <end position="174"/>
    </location>
</feature>
<dbReference type="NCBIfam" id="TIGR03902">
    <property type="entry name" value="rhom_GG_sort"/>
    <property type="match status" value="1"/>
</dbReference>